<dbReference type="SMART" id="SM00028">
    <property type="entry name" value="TPR"/>
    <property type="match status" value="8"/>
</dbReference>
<feature type="compositionally biased region" description="Basic and acidic residues" evidence="11">
    <location>
        <begin position="75"/>
        <end position="86"/>
    </location>
</feature>
<dbReference type="GO" id="GO:0008320">
    <property type="term" value="F:protein transmembrane transporter activity"/>
    <property type="evidence" value="ECO:0007669"/>
    <property type="project" value="TreeGrafter"/>
</dbReference>
<keyword evidence="5 10" id="KW-0802">TPR repeat</keyword>
<feature type="repeat" description="TPR" evidence="10">
    <location>
        <begin position="510"/>
        <end position="543"/>
    </location>
</feature>
<protein>
    <recommendedName>
        <fullName evidence="13">Mitochondrial import receptor subunit TOM70</fullName>
    </recommendedName>
</protein>
<dbReference type="STRING" id="37653.A0A0L8HY47"/>
<proteinExistence type="inferred from homology"/>
<feature type="compositionally biased region" description="Polar residues" evidence="11">
    <location>
        <begin position="57"/>
        <end position="74"/>
    </location>
</feature>
<dbReference type="OMA" id="QWRGDIE"/>
<gene>
    <name evidence="12" type="ORF">OCBIM_22002626mg</name>
</gene>
<dbReference type="Pfam" id="PF13432">
    <property type="entry name" value="TPR_16"/>
    <property type="match status" value="1"/>
</dbReference>
<dbReference type="OrthoDB" id="66418at2759"/>
<evidence type="ECO:0008006" key="13">
    <source>
        <dbReference type="Google" id="ProtNLM"/>
    </source>
</evidence>
<feature type="repeat" description="TPR" evidence="10">
    <location>
        <begin position="132"/>
        <end position="165"/>
    </location>
</feature>
<evidence type="ECO:0000256" key="10">
    <source>
        <dbReference type="PROSITE-ProRule" id="PRU00339"/>
    </source>
</evidence>
<dbReference type="EMBL" id="KQ417023">
    <property type="protein sequence ID" value="KOF94148.1"/>
    <property type="molecule type" value="Genomic_DNA"/>
</dbReference>
<dbReference type="AlphaFoldDB" id="A0A0L8HY47"/>
<keyword evidence="4" id="KW-1000">Mitochondrion outer membrane</keyword>
<feature type="repeat" description="TPR" evidence="10">
    <location>
        <begin position="441"/>
        <end position="474"/>
    </location>
</feature>
<feature type="repeat" description="TPR" evidence="10">
    <location>
        <begin position="94"/>
        <end position="127"/>
    </location>
</feature>
<dbReference type="InterPro" id="IPR011990">
    <property type="entry name" value="TPR-like_helical_dom_sf"/>
</dbReference>
<dbReference type="GO" id="GO:0005741">
    <property type="term" value="C:mitochondrial outer membrane"/>
    <property type="evidence" value="ECO:0007669"/>
    <property type="project" value="UniProtKB-SubCell"/>
</dbReference>
<dbReference type="GO" id="GO:0045039">
    <property type="term" value="P:protein insertion into mitochondrial inner membrane"/>
    <property type="evidence" value="ECO:0007669"/>
    <property type="project" value="TreeGrafter"/>
</dbReference>
<evidence type="ECO:0000256" key="1">
    <source>
        <dbReference type="ARBA" id="ARBA00004572"/>
    </source>
</evidence>
<dbReference type="Pfam" id="PF13414">
    <property type="entry name" value="TPR_11"/>
    <property type="match status" value="2"/>
</dbReference>
<dbReference type="PANTHER" id="PTHR46208:SF1">
    <property type="entry name" value="MITOCHONDRIAL IMPORT RECEPTOR SUBUNIT TOM70"/>
    <property type="match status" value="1"/>
</dbReference>
<feature type="region of interest" description="Disordered" evidence="11">
    <location>
        <begin position="57"/>
        <end position="94"/>
    </location>
</feature>
<keyword evidence="8" id="KW-0472">Membrane</keyword>
<evidence type="ECO:0000256" key="3">
    <source>
        <dbReference type="ARBA" id="ARBA00022737"/>
    </source>
</evidence>
<evidence type="ECO:0000256" key="6">
    <source>
        <dbReference type="ARBA" id="ARBA00022989"/>
    </source>
</evidence>
<keyword evidence="6" id="KW-1133">Transmembrane helix</keyword>
<dbReference type="GO" id="GO:0030150">
    <property type="term" value="P:protein import into mitochondrial matrix"/>
    <property type="evidence" value="ECO:0007669"/>
    <property type="project" value="TreeGrafter"/>
</dbReference>
<accession>A0A0L8HY47</accession>
<keyword evidence="2" id="KW-0812">Transmembrane</keyword>
<evidence type="ECO:0000256" key="8">
    <source>
        <dbReference type="ARBA" id="ARBA00023136"/>
    </source>
</evidence>
<evidence type="ECO:0000256" key="5">
    <source>
        <dbReference type="ARBA" id="ARBA00022803"/>
    </source>
</evidence>
<dbReference type="KEGG" id="obi:106867870"/>
<keyword evidence="3" id="KW-0677">Repeat</keyword>
<dbReference type="PROSITE" id="PS50005">
    <property type="entry name" value="TPR"/>
    <property type="match status" value="6"/>
</dbReference>
<dbReference type="InterPro" id="IPR019734">
    <property type="entry name" value="TPR_rpt"/>
</dbReference>
<evidence type="ECO:0000256" key="11">
    <source>
        <dbReference type="SAM" id="MobiDB-lite"/>
    </source>
</evidence>
<dbReference type="GO" id="GO:0030943">
    <property type="term" value="F:mitochondrion targeting sequence binding"/>
    <property type="evidence" value="ECO:0007669"/>
    <property type="project" value="TreeGrafter"/>
</dbReference>
<sequence>MALKKVNLRLDMLHEVVRKPFEGLSKWQIALLLGAPVTLGLAGLVYYNKKGKHMKSAKNNNDLKINNYATSPKTESSKKDTPKKSNEMSSTESALKAKEEGNVFFKSGKYNEAIESYTKAISLCSDNKLQLATFYQNRAAAYGQLENHQQVISDCSKALELNPKYMKALTRRAKSADQTGNLKIALEDLTLLCMLENFSNVNTVKFSERVLRDMGKQKAKVEMGSRKPSLPSKTFMKVFRDMFRNDPIFNFDTSKILESSPFIEACKQFSKCQCDNIIDLCSKELDQPDSPYINKARLLRGTAHFYMGAFTDAITDFEDLIQSENVNKNVKVSALIKKASCYSQQSMAIEAMEMYSEAINIDPENVDIYFHRGQLLMLQDRCEDSVRDYEKCIELDPNFPHAHVYKCLGEHRAALINSSADGLEKVASQFERVVEKFPNCIEARIKFGQTLLGQNKPEKARHHFEKVLELEEDNAMATVYMGVLLLSEEPDFDKIRSYIEKAISMDEKYEYPYELFGSIEVHRGNIESAVTNFHKAISLSRSDHEITHLYTLLDATLAQLEVSRRLGNLALGQDLNGAFKSL</sequence>
<comment type="similarity">
    <text evidence="9">Belongs to the Tom70 family.</text>
</comment>
<dbReference type="Gene3D" id="1.25.40.10">
    <property type="entry name" value="Tetratricopeptide repeat domain"/>
    <property type="match status" value="2"/>
</dbReference>
<keyword evidence="7" id="KW-0496">Mitochondrion</keyword>
<feature type="repeat" description="TPR" evidence="10">
    <location>
        <begin position="366"/>
        <end position="399"/>
    </location>
</feature>
<evidence type="ECO:0000256" key="7">
    <source>
        <dbReference type="ARBA" id="ARBA00023128"/>
    </source>
</evidence>
<reference evidence="12" key="1">
    <citation type="submission" date="2015-07" db="EMBL/GenBank/DDBJ databases">
        <title>MeaNS - Measles Nucleotide Surveillance Program.</title>
        <authorList>
            <person name="Tran T."/>
            <person name="Druce J."/>
        </authorList>
    </citation>
    <scope>NUCLEOTIDE SEQUENCE</scope>
    <source>
        <strain evidence="12">UCB-OBI-ISO-001</strain>
        <tissue evidence="12">Gonad</tissue>
    </source>
</reference>
<dbReference type="PANTHER" id="PTHR46208">
    <property type="entry name" value="MITOCHONDRIAL IMPORT RECEPTOR SUBUNIT TOM70"/>
    <property type="match status" value="1"/>
</dbReference>
<evidence type="ECO:0000256" key="2">
    <source>
        <dbReference type="ARBA" id="ARBA00022692"/>
    </source>
</evidence>
<evidence type="ECO:0000256" key="4">
    <source>
        <dbReference type="ARBA" id="ARBA00022787"/>
    </source>
</evidence>
<comment type="subcellular location">
    <subcellularLocation>
        <location evidence="1">Mitochondrion outer membrane</location>
        <topology evidence="1">Single-pass membrane protein</topology>
    </subcellularLocation>
</comment>
<evidence type="ECO:0000313" key="12">
    <source>
        <dbReference type="EMBL" id="KOF94148.1"/>
    </source>
</evidence>
<organism evidence="12">
    <name type="scientific">Octopus bimaculoides</name>
    <name type="common">California two-spotted octopus</name>
    <dbReference type="NCBI Taxonomy" id="37653"/>
    <lineage>
        <taxon>Eukaryota</taxon>
        <taxon>Metazoa</taxon>
        <taxon>Spiralia</taxon>
        <taxon>Lophotrochozoa</taxon>
        <taxon>Mollusca</taxon>
        <taxon>Cephalopoda</taxon>
        <taxon>Coleoidea</taxon>
        <taxon>Octopodiformes</taxon>
        <taxon>Octopoda</taxon>
        <taxon>Incirrata</taxon>
        <taxon>Octopodidae</taxon>
        <taxon>Octopus</taxon>
    </lineage>
</organism>
<dbReference type="SUPFAM" id="SSF48452">
    <property type="entry name" value="TPR-like"/>
    <property type="match status" value="2"/>
</dbReference>
<feature type="repeat" description="TPR" evidence="10">
    <location>
        <begin position="332"/>
        <end position="365"/>
    </location>
</feature>
<evidence type="ECO:0000256" key="9">
    <source>
        <dbReference type="ARBA" id="ARBA00038030"/>
    </source>
</evidence>
<name>A0A0L8HY47_OCTBM</name>